<feature type="domain" description="Peptidase M16 N-terminal" evidence="2">
    <location>
        <begin position="52"/>
        <end position="180"/>
    </location>
</feature>
<dbReference type="Pfam" id="PF00675">
    <property type="entry name" value="Peptidase_M16"/>
    <property type="match status" value="1"/>
</dbReference>
<reference evidence="4 5" key="1">
    <citation type="submission" date="2016-11" db="EMBL/GenBank/DDBJ databases">
        <title>Whole Genome Sequencing of Mucilaginibacter polytrichastri RG4-7(T) isolated from the moss sample.</title>
        <authorList>
            <person name="Li Y."/>
        </authorList>
    </citation>
    <scope>NUCLEOTIDE SEQUENCE [LARGE SCALE GENOMIC DNA]</scope>
    <source>
        <strain evidence="4 5">RG4-7</strain>
    </source>
</reference>
<evidence type="ECO:0000313" key="4">
    <source>
        <dbReference type="EMBL" id="OKS87009.1"/>
    </source>
</evidence>
<feature type="domain" description="Peptidase M16 C-terminal" evidence="3">
    <location>
        <begin position="198"/>
        <end position="375"/>
    </location>
</feature>
<keyword evidence="1" id="KW-0732">Signal</keyword>
<evidence type="ECO:0000259" key="3">
    <source>
        <dbReference type="Pfam" id="PF05193"/>
    </source>
</evidence>
<sequence>MKKYIIIAAGALLMQYAQAQTIDRNQKPKPGPAPVLSIKDPVIYNMPNGITVLVVEDHRLPKVSASLLIDAGPRTEGSKAGVIRLMGGMLNEGTKTLPKAAFDEAVEKLGANVSLNSSGGSASALTRYFKEAFTLMGQALKEPSFTQESFDKLKSQAITGLKSEEKNATAIASRVTNALAYGKTHPNGEFETEQTVQSVTLADVKTAYNQYITPSRSYLTIVGDITPANAKALATEVFGTWKGAALTLPKLTPVANVAKTEIDVIDVPTAVQSEIRVVNLIDLKKSNPDYFPTLLANYILGGGAESHLFMNLREKHGFTYGAYSSVGSGRWQSLFSASASVRTAKTDSAVTEFLNEIKRIRTEKVSAEELSSAKALYNGSFALGLEDPARTATFASTILINGLPADFYKTYLQKFNAVTAQDIQRVAQKYLNYDTRIVVVGNAAQIMEGLKKSGYPVKLYDKYASPVTEGAKAAAMPNVKASDVIKDYIATIGGVAELKKITSMQAVGTMAVQGMTLNVDQKKMAPNKEVMTITMGGNVMMKSTFDGEKGYQMQMSNKKDLVADEVAQKKVFTGTTEQLDYLNNPAFKLEVKGIQKVGSSDAYQIAVTDPTGKTTSEYYDTKSKLLVKKESTTVVNGTNTVSTVELSDYRKVGMVMFPYKQTITQSAVGQEQSFAITITDIKLNSGVTADDFK</sequence>
<dbReference type="GO" id="GO:0046872">
    <property type="term" value="F:metal ion binding"/>
    <property type="evidence" value="ECO:0007669"/>
    <property type="project" value="InterPro"/>
</dbReference>
<gene>
    <name evidence="4" type="ORF">RG47T_2467</name>
</gene>
<dbReference type="InterPro" id="IPR007863">
    <property type="entry name" value="Peptidase_M16_C"/>
</dbReference>
<dbReference type="AlphaFoldDB" id="A0A1Q5ZZ35"/>
<dbReference type="PANTHER" id="PTHR11851:SF224">
    <property type="entry name" value="PROCESSING PROTEASE"/>
    <property type="match status" value="1"/>
</dbReference>
<dbReference type="PANTHER" id="PTHR11851">
    <property type="entry name" value="METALLOPROTEASE"/>
    <property type="match status" value="1"/>
</dbReference>
<evidence type="ECO:0000259" key="2">
    <source>
        <dbReference type="Pfam" id="PF00675"/>
    </source>
</evidence>
<evidence type="ECO:0000313" key="5">
    <source>
        <dbReference type="Proteomes" id="UP000186720"/>
    </source>
</evidence>
<dbReference type="OrthoDB" id="9811314at2"/>
<evidence type="ECO:0000256" key="1">
    <source>
        <dbReference type="SAM" id="SignalP"/>
    </source>
</evidence>
<protein>
    <recommendedName>
        <fullName evidence="6">Peptidase M16 C-terminal domain-containing protein</fullName>
    </recommendedName>
</protein>
<dbReference type="RefSeq" id="WP_074489677.1">
    <property type="nucleotide sequence ID" value="NZ_FPAM01000005.1"/>
</dbReference>
<dbReference type="EMBL" id="MPPL01000001">
    <property type="protein sequence ID" value="OKS87009.1"/>
    <property type="molecule type" value="Genomic_DNA"/>
</dbReference>
<comment type="caution">
    <text evidence="4">The sequence shown here is derived from an EMBL/GenBank/DDBJ whole genome shotgun (WGS) entry which is preliminary data.</text>
</comment>
<feature type="signal peptide" evidence="1">
    <location>
        <begin position="1"/>
        <end position="19"/>
    </location>
</feature>
<organism evidence="4 5">
    <name type="scientific">Mucilaginibacter polytrichastri</name>
    <dbReference type="NCBI Taxonomy" id="1302689"/>
    <lineage>
        <taxon>Bacteria</taxon>
        <taxon>Pseudomonadati</taxon>
        <taxon>Bacteroidota</taxon>
        <taxon>Sphingobacteriia</taxon>
        <taxon>Sphingobacteriales</taxon>
        <taxon>Sphingobacteriaceae</taxon>
        <taxon>Mucilaginibacter</taxon>
    </lineage>
</organism>
<dbReference type="InterPro" id="IPR011249">
    <property type="entry name" value="Metalloenz_LuxS/M16"/>
</dbReference>
<dbReference type="Proteomes" id="UP000186720">
    <property type="component" value="Unassembled WGS sequence"/>
</dbReference>
<dbReference type="SUPFAM" id="SSF63411">
    <property type="entry name" value="LuxS/MPP-like metallohydrolase"/>
    <property type="match status" value="2"/>
</dbReference>
<dbReference type="InterPro" id="IPR011765">
    <property type="entry name" value="Pept_M16_N"/>
</dbReference>
<keyword evidence="5" id="KW-1185">Reference proteome</keyword>
<proteinExistence type="predicted"/>
<evidence type="ECO:0008006" key="6">
    <source>
        <dbReference type="Google" id="ProtNLM"/>
    </source>
</evidence>
<dbReference type="Gene3D" id="3.30.830.10">
    <property type="entry name" value="Metalloenzyme, LuxS/M16 peptidase-like"/>
    <property type="match status" value="2"/>
</dbReference>
<dbReference type="InterPro" id="IPR050361">
    <property type="entry name" value="MPP/UQCRC_Complex"/>
</dbReference>
<dbReference type="STRING" id="1302689.RG47T_2467"/>
<accession>A0A1Q5ZZ35</accession>
<name>A0A1Q5ZZ35_9SPHI</name>
<feature type="chain" id="PRO_5010163191" description="Peptidase M16 C-terminal domain-containing protein" evidence="1">
    <location>
        <begin position="20"/>
        <end position="693"/>
    </location>
</feature>
<dbReference type="Pfam" id="PF05193">
    <property type="entry name" value="Peptidase_M16_C"/>
    <property type="match status" value="1"/>
</dbReference>